<dbReference type="SUPFAM" id="SSF52091">
    <property type="entry name" value="SpoIIaa-like"/>
    <property type="match status" value="1"/>
</dbReference>
<dbReference type="Pfam" id="PF01740">
    <property type="entry name" value="STAS"/>
    <property type="match status" value="1"/>
</dbReference>
<sequence length="97" mass="10865">MTKMANLDLATEFDAHEVANYRSLLDELAEAELDVVNLDCSNMRFIDSSGIGAIVYLYKRLNRRNSQLTLSGVSGQPLKLMTMLRVNQTIPFIEQAA</sequence>
<proteinExistence type="predicted"/>
<dbReference type="CDD" id="cd07043">
    <property type="entry name" value="STAS_anti-anti-sigma_factors"/>
    <property type="match status" value="1"/>
</dbReference>
<dbReference type="Proteomes" id="UP000037600">
    <property type="component" value="Unassembled WGS sequence"/>
</dbReference>
<accession>A0A0J8JPP2</accession>
<dbReference type="GO" id="GO:0043856">
    <property type="term" value="F:anti-sigma factor antagonist activity"/>
    <property type="evidence" value="ECO:0007669"/>
    <property type="project" value="TreeGrafter"/>
</dbReference>
<comment type="caution">
    <text evidence="2">The sequence shown here is derived from an EMBL/GenBank/DDBJ whole genome shotgun (WGS) entry which is preliminary data.</text>
</comment>
<evidence type="ECO:0000313" key="2">
    <source>
        <dbReference type="EMBL" id="KMT66626.1"/>
    </source>
</evidence>
<feature type="domain" description="STAS" evidence="1">
    <location>
        <begin position="1"/>
        <end position="97"/>
    </location>
</feature>
<dbReference type="InterPro" id="IPR002645">
    <property type="entry name" value="STAS_dom"/>
</dbReference>
<gene>
    <name evidence="2" type="ORF">XM47_02880</name>
</gene>
<dbReference type="AlphaFoldDB" id="A0A0J8JPP2"/>
<name>A0A0J8JPP2_9ALTE</name>
<dbReference type="PROSITE" id="PS50801">
    <property type="entry name" value="STAS"/>
    <property type="match status" value="1"/>
</dbReference>
<dbReference type="Gene3D" id="3.30.750.24">
    <property type="entry name" value="STAS domain"/>
    <property type="match status" value="1"/>
</dbReference>
<dbReference type="PANTHER" id="PTHR33495:SF2">
    <property type="entry name" value="ANTI-SIGMA FACTOR ANTAGONIST TM_1081-RELATED"/>
    <property type="match status" value="1"/>
</dbReference>
<dbReference type="InterPro" id="IPR036513">
    <property type="entry name" value="STAS_dom_sf"/>
</dbReference>
<dbReference type="STRING" id="1513271.XM47_02880"/>
<evidence type="ECO:0000313" key="3">
    <source>
        <dbReference type="Proteomes" id="UP000037600"/>
    </source>
</evidence>
<keyword evidence="3" id="KW-1185">Reference proteome</keyword>
<reference evidence="2 3" key="1">
    <citation type="submission" date="2015-04" db="EMBL/GenBank/DDBJ databases">
        <title>Draft Genome Sequence of the Novel Agar-Digesting Marine Bacterium Q1.</title>
        <authorList>
            <person name="Li Y."/>
            <person name="Li D."/>
            <person name="Chen G."/>
            <person name="Du Z."/>
        </authorList>
    </citation>
    <scope>NUCLEOTIDE SEQUENCE [LARGE SCALE GENOMIC DNA]</scope>
    <source>
        <strain evidence="2 3">Q1</strain>
    </source>
</reference>
<protein>
    <recommendedName>
        <fullName evidence="1">STAS domain-containing protein</fullName>
    </recommendedName>
</protein>
<dbReference type="OrthoDB" id="9796076at2"/>
<organism evidence="2 3">
    <name type="scientific">Catenovulum maritimum</name>
    <dbReference type="NCBI Taxonomy" id="1513271"/>
    <lineage>
        <taxon>Bacteria</taxon>
        <taxon>Pseudomonadati</taxon>
        <taxon>Pseudomonadota</taxon>
        <taxon>Gammaproteobacteria</taxon>
        <taxon>Alteromonadales</taxon>
        <taxon>Alteromonadaceae</taxon>
        <taxon>Catenovulum</taxon>
    </lineage>
</organism>
<evidence type="ECO:0000259" key="1">
    <source>
        <dbReference type="PROSITE" id="PS50801"/>
    </source>
</evidence>
<dbReference type="PANTHER" id="PTHR33495">
    <property type="entry name" value="ANTI-SIGMA FACTOR ANTAGONIST TM_1081-RELATED-RELATED"/>
    <property type="match status" value="1"/>
</dbReference>
<dbReference type="EMBL" id="LAZL01000003">
    <property type="protein sequence ID" value="KMT66626.1"/>
    <property type="molecule type" value="Genomic_DNA"/>
</dbReference>